<evidence type="ECO:0000256" key="7">
    <source>
        <dbReference type="ARBA" id="ARBA00022723"/>
    </source>
</evidence>
<feature type="binding site" evidence="15">
    <location>
        <position position="109"/>
    </location>
    <ligand>
        <name>Zn(2+)</name>
        <dbReference type="ChEBI" id="CHEBI:29105"/>
        <note>catalytic</note>
    </ligand>
</feature>
<feature type="region of interest" description="Disordered" evidence="16">
    <location>
        <begin position="1"/>
        <end position="25"/>
    </location>
</feature>
<evidence type="ECO:0000256" key="2">
    <source>
        <dbReference type="ARBA" id="ARBA00004882"/>
    </source>
</evidence>
<dbReference type="UniPathway" id="UPA00275">
    <property type="reaction ID" value="UER00401"/>
</dbReference>
<dbReference type="EC" id="1.1.1.193" evidence="12"/>
<evidence type="ECO:0000256" key="9">
    <source>
        <dbReference type="ARBA" id="ARBA00022857"/>
    </source>
</evidence>
<evidence type="ECO:0000256" key="5">
    <source>
        <dbReference type="ARBA" id="ARBA00007417"/>
    </source>
</evidence>
<gene>
    <name evidence="18" type="ORF">AKJ09_10319</name>
</gene>
<evidence type="ECO:0000256" key="12">
    <source>
        <dbReference type="PIRNR" id="PIRNR006769"/>
    </source>
</evidence>
<dbReference type="InterPro" id="IPR002734">
    <property type="entry name" value="RibDG_C"/>
</dbReference>
<comment type="catalytic activity">
    <reaction evidence="12">
        <text>2,5-diamino-6-hydroxy-4-(5-phosphoribosylamino)-pyrimidine + H2O + H(+) = 5-amino-6-(5-phospho-D-ribosylamino)uracil + NH4(+)</text>
        <dbReference type="Rhea" id="RHEA:21868"/>
        <dbReference type="ChEBI" id="CHEBI:15377"/>
        <dbReference type="ChEBI" id="CHEBI:15378"/>
        <dbReference type="ChEBI" id="CHEBI:28938"/>
        <dbReference type="ChEBI" id="CHEBI:58453"/>
        <dbReference type="ChEBI" id="CHEBI:58614"/>
        <dbReference type="EC" id="3.5.4.26"/>
    </reaction>
</comment>
<keyword evidence="19" id="KW-1185">Reference proteome</keyword>
<dbReference type="Gene3D" id="3.40.430.10">
    <property type="entry name" value="Dihydrofolate Reductase, subunit A"/>
    <property type="match status" value="1"/>
</dbReference>
<dbReference type="Pfam" id="PF00383">
    <property type="entry name" value="dCMP_cyt_deam_1"/>
    <property type="match status" value="1"/>
</dbReference>
<dbReference type="PATRIC" id="fig|1391654.3.peg.10456"/>
<dbReference type="InterPro" id="IPR050765">
    <property type="entry name" value="Riboflavin_Biosynth_HTPR"/>
</dbReference>
<comment type="function">
    <text evidence="1 12">Converts 2,5-diamino-6-(ribosylamino)-4(3h)-pyrimidinone 5'-phosphate into 5-amino-6-(ribosylamino)-2,4(1h,3h)-pyrimidinedione 5'-phosphate.</text>
</comment>
<feature type="binding site" evidence="14">
    <location>
        <position position="225"/>
    </location>
    <ligand>
        <name>NADP(+)</name>
        <dbReference type="ChEBI" id="CHEBI:58349"/>
    </ligand>
</feature>
<feature type="binding site" evidence="14">
    <location>
        <position position="179"/>
    </location>
    <ligand>
        <name>NADP(+)</name>
        <dbReference type="ChEBI" id="CHEBI:58349"/>
    </ligand>
</feature>
<feature type="binding site" evidence="14">
    <location>
        <begin position="321"/>
        <end position="327"/>
    </location>
    <ligand>
        <name>NADP(+)</name>
        <dbReference type="ChEBI" id="CHEBI:58349"/>
    </ligand>
</feature>
<accession>A0A0K1QCZ5</accession>
<feature type="binding site" evidence="14">
    <location>
        <position position="246"/>
    </location>
    <ligand>
        <name>NADP(+)</name>
        <dbReference type="ChEBI" id="CHEBI:58349"/>
    </ligand>
</feature>
<dbReference type="Pfam" id="PF01872">
    <property type="entry name" value="RibD_C"/>
    <property type="match status" value="1"/>
</dbReference>
<feature type="active site" description="Proton donor" evidence="13">
    <location>
        <position position="77"/>
    </location>
</feature>
<feature type="domain" description="CMP/dCMP-type deaminase" evidence="17">
    <location>
        <begin position="28"/>
        <end position="138"/>
    </location>
</feature>
<feature type="binding site" evidence="14">
    <location>
        <position position="319"/>
    </location>
    <ligand>
        <name>substrate</name>
    </ligand>
</feature>
<evidence type="ECO:0000256" key="16">
    <source>
        <dbReference type="SAM" id="MobiDB-lite"/>
    </source>
</evidence>
<dbReference type="AlphaFoldDB" id="A0A0K1QCZ5"/>
<dbReference type="PROSITE" id="PS00903">
    <property type="entry name" value="CYT_DCMP_DEAMINASES_1"/>
    <property type="match status" value="1"/>
</dbReference>
<feature type="binding site" evidence="14">
    <location>
        <position position="221"/>
    </location>
    <ligand>
        <name>NADP(+)</name>
        <dbReference type="ChEBI" id="CHEBI:58349"/>
    </ligand>
</feature>
<keyword evidence="8 12" id="KW-0862">Zinc</keyword>
<dbReference type="NCBIfam" id="TIGR00227">
    <property type="entry name" value="ribD_Cterm"/>
    <property type="match status" value="1"/>
</dbReference>
<evidence type="ECO:0000256" key="8">
    <source>
        <dbReference type="ARBA" id="ARBA00022833"/>
    </source>
</evidence>
<feature type="binding site" evidence="14">
    <location>
        <position position="209"/>
    </location>
    <ligand>
        <name>substrate</name>
    </ligand>
</feature>
<organism evidence="18 19">
    <name type="scientific">Labilithrix luteola</name>
    <dbReference type="NCBI Taxonomy" id="1391654"/>
    <lineage>
        <taxon>Bacteria</taxon>
        <taxon>Pseudomonadati</taxon>
        <taxon>Myxococcota</taxon>
        <taxon>Polyangia</taxon>
        <taxon>Polyangiales</taxon>
        <taxon>Labilitrichaceae</taxon>
        <taxon>Labilithrix</taxon>
    </lineage>
</organism>
<dbReference type="EC" id="3.5.4.26" evidence="12"/>
<feature type="binding site" evidence="15">
    <location>
        <position position="75"/>
    </location>
    <ligand>
        <name>Zn(2+)</name>
        <dbReference type="ChEBI" id="CHEBI:29105"/>
        <note>catalytic</note>
    </ligand>
</feature>
<dbReference type="GO" id="GO:0050661">
    <property type="term" value="F:NADP binding"/>
    <property type="evidence" value="ECO:0007669"/>
    <property type="project" value="InterPro"/>
</dbReference>
<dbReference type="SUPFAM" id="SSF53597">
    <property type="entry name" value="Dihydrofolate reductase-like"/>
    <property type="match status" value="1"/>
</dbReference>
<evidence type="ECO:0000256" key="14">
    <source>
        <dbReference type="PIRSR" id="PIRSR006769-2"/>
    </source>
</evidence>
<sequence>MMPKQERRAPSPPADEPAPTSVGGSVLSEDERWMDLALQHARNGHPSPNPHVGALLVKNGQLVGVAHHERAGGEHAEAGAIRAAGDKAAGATLYVTLEPCNHHGRTPPCTDAIIAAKIARVVVGVRDPNPNVEGLGVEKLRAAGVDVTLNVREPQARASIAPWQKHITVGLPYVSLKLALSLDGRIATRSGASKWVTGPDARAKVHLLRSRNDAVAVGIGTALADDPRLTVRDAPGDSPVRVVFDTKLRLPIESRLVQTARETETLVLCGTDASQAAEDELASYGVECLRTSQSTEGRLDVQAALRLLATRGIVSLMVEGGAELAGSFLAGRFADELHVFVAPILLGPRGRAGAVDWAGPDTPQQAPRIATPAWELVGHDAYVHGPLVYPE</sequence>
<keyword evidence="10 12" id="KW-0560">Oxidoreductase</keyword>
<dbReference type="EMBL" id="CP012333">
    <property type="protein sequence ID" value="AKV03656.1"/>
    <property type="molecule type" value="Genomic_DNA"/>
</dbReference>
<evidence type="ECO:0000256" key="4">
    <source>
        <dbReference type="ARBA" id="ARBA00005259"/>
    </source>
</evidence>
<comment type="catalytic activity">
    <reaction evidence="12">
        <text>5-amino-6-(5-phospho-D-ribitylamino)uracil + NADP(+) = 5-amino-6-(5-phospho-D-ribosylamino)uracil + NADPH + H(+)</text>
        <dbReference type="Rhea" id="RHEA:17845"/>
        <dbReference type="ChEBI" id="CHEBI:15378"/>
        <dbReference type="ChEBI" id="CHEBI:57783"/>
        <dbReference type="ChEBI" id="CHEBI:58349"/>
        <dbReference type="ChEBI" id="CHEBI:58421"/>
        <dbReference type="ChEBI" id="CHEBI:58453"/>
        <dbReference type="EC" id="1.1.1.193"/>
    </reaction>
</comment>
<dbReference type="GO" id="GO:0009231">
    <property type="term" value="P:riboflavin biosynthetic process"/>
    <property type="evidence" value="ECO:0007669"/>
    <property type="project" value="UniProtKB-UniPathway"/>
</dbReference>
<dbReference type="NCBIfam" id="TIGR00326">
    <property type="entry name" value="eubact_ribD"/>
    <property type="match status" value="1"/>
</dbReference>
<evidence type="ECO:0000256" key="3">
    <source>
        <dbReference type="ARBA" id="ARBA00004910"/>
    </source>
</evidence>
<evidence type="ECO:0000256" key="6">
    <source>
        <dbReference type="ARBA" id="ARBA00022619"/>
    </source>
</evidence>
<keyword evidence="12" id="KW-0378">Hydrolase</keyword>
<dbReference type="InterPro" id="IPR024072">
    <property type="entry name" value="DHFR-like_dom_sf"/>
</dbReference>
<evidence type="ECO:0000256" key="15">
    <source>
        <dbReference type="PIRSR" id="PIRSR006769-3"/>
    </source>
</evidence>
<dbReference type="PANTHER" id="PTHR38011">
    <property type="entry name" value="DIHYDROFOLATE REDUCTASE FAMILY PROTEIN (AFU_ORTHOLOGUE AFUA_8G06820)"/>
    <property type="match status" value="1"/>
</dbReference>
<dbReference type="InterPro" id="IPR011549">
    <property type="entry name" value="RibD_C"/>
</dbReference>
<reference evidence="18 19" key="1">
    <citation type="submission" date="2015-08" db="EMBL/GenBank/DDBJ databases">
        <authorList>
            <person name="Babu N.S."/>
            <person name="Beckwith C.J."/>
            <person name="Beseler K.G."/>
            <person name="Brison A."/>
            <person name="Carone J.V."/>
            <person name="Caskin T.P."/>
            <person name="Diamond M."/>
            <person name="Durham M.E."/>
            <person name="Foxe J.M."/>
            <person name="Go M."/>
            <person name="Henderson B.A."/>
            <person name="Jones I.B."/>
            <person name="McGettigan J.A."/>
            <person name="Micheletti S.J."/>
            <person name="Nasrallah M.E."/>
            <person name="Ortiz D."/>
            <person name="Piller C.R."/>
            <person name="Privatt S.R."/>
            <person name="Schneider S.L."/>
            <person name="Sharp S."/>
            <person name="Smith T.C."/>
            <person name="Stanton J.D."/>
            <person name="Ullery H.E."/>
            <person name="Wilson R.J."/>
            <person name="Serrano M.G."/>
            <person name="Buck G."/>
            <person name="Lee V."/>
            <person name="Wang Y."/>
            <person name="Carvalho R."/>
            <person name="Voegtly L."/>
            <person name="Shi R."/>
            <person name="Duckworth R."/>
            <person name="Johnson A."/>
            <person name="Loviza R."/>
            <person name="Walstead R."/>
            <person name="Shah Z."/>
            <person name="Kiflezghi M."/>
            <person name="Wade K."/>
            <person name="Ball S.L."/>
            <person name="Bradley K.W."/>
            <person name="Asai D.J."/>
            <person name="Bowman C.A."/>
            <person name="Russell D.A."/>
            <person name="Pope W.H."/>
            <person name="Jacobs-Sera D."/>
            <person name="Hendrix R.W."/>
            <person name="Hatfull G.F."/>
        </authorList>
    </citation>
    <scope>NUCLEOTIDE SEQUENCE [LARGE SCALE GENOMIC DNA]</scope>
    <source>
        <strain evidence="18 19">DSM 27648</strain>
    </source>
</reference>
<keyword evidence="7 12" id="KW-0479">Metal-binding</keyword>
<evidence type="ECO:0000256" key="1">
    <source>
        <dbReference type="ARBA" id="ARBA00002151"/>
    </source>
</evidence>
<name>A0A0K1QCZ5_9BACT</name>
<feature type="binding site" evidence="14">
    <location>
        <position position="193"/>
    </location>
    <ligand>
        <name>substrate</name>
    </ligand>
</feature>
<evidence type="ECO:0000313" key="18">
    <source>
        <dbReference type="EMBL" id="AKV03656.1"/>
    </source>
</evidence>
<evidence type="ECO:0000256" key="13">
    <source>
        <dbReference type="PIRSR" id="PIRSR006769-1"/>
    </source>
</evidence>
<keyword evidence="11" id="KW-0511">Multifunctional enzyme</keyword>
<protein>
    <recommendedName>
        <fullName evidence="12">Riboflavin biosynthesis protein RibD</fullName>
    </recommendedName>
    <domain>
        <recommendedName>
            <fullName evidence="12">Diaminohydroxyphosphoribosylaminopyrimidine deaminase</fullName>
            <shortName evidence="12">DRAP deaminase</shortName>
            <ecNumber evidence="12">3.5.4.26</ecNumber>
        </recommendedName>
        <alternativeName>
            <fullName evidence="12">Riboflavin-specific deaminase</fullName>
        </alternativeName>
    </domain>
    <domain>
        <recommendedName>
            <fullName evidence="12">5-amino-6-(5-phosphoribosylamino)uracil reductase</fullName>
            <ecNumber evidence="12">1.1.1.193</ecNumber>
        </recommendedName>
        <alternativeName>
            <fullName evidence="12">HTP reductase</fullName>
        </alternativeName>
    </domain>
</protein>
<dbReference type="GO" id="GO:0008703">
    <property type="term" value="F:5-amino-6-(5-phosphoribosylamino)uracil reductase activity"/>
    <property type="evidence" value="ECO:0007669"/>
    <property type="project" value="UniProtKB-EC"/>
</dbReference>
<dbReference type="PROSITE" id="PS51747">
    <property type="entry name" value="CYT_DCMP_DEAMINASES_2"/>
    <property type="match status" value="1"/>
</dbReference>
<dbReference type="Proteomes" id="UP000064967">
    <property type="component" value="Chromosome"/>
</dbReference>
<evidence type="ECO:0000259" key="17">
    <source>
        <dbReference type="PROSITE" id="PS51747"/>
    </source>
</evidence>
<comment type="pathway">
    <text evidence="3 12">Cofactor biosynthesis; riboflavin biosynthesis; 5-amino-6-(D-ribitylamino)uracil from GTP: step 3/4.</text>
</comment>
<comment type="cofactor">
    <cofactor evidence="12 15">
        <name>Zn(2+)</name>
        <dbReference type="ChEBI" id="CHEBI:29105"/>
    </cofactor>
    <text evidence="12 15">Binds 1 zinc ion.</text>
</comment>
<dbReference type="CDD" id="cd01284">
    <property type="entry name" value="Riboflavin_deaminase-reductase"/>
    <property type="match status" value="1"/>
</dbReference>
<dbReference type="PANTHER" id="PTHR38011:SF7">
    <property type="entry name" value="2,5-DIAMINO-6-RIBOSYLAMINO-4(3H)-PYRIMIDINONE 5'-PHOSPHATE REDUCTASE"/>
    <property type="match status" value="1"/>
</dbReference>
<dbReference type="GO" id="GO:0008270">
    <property type="term" value="F:zinc ion binding"/>
    <property type="evidence" value="ECO:0007669"/>
    <property type="project" value="InterPro"/>
</dbReference>
<keyword evidence="6 12" id="KW-0686">Riboflavin biosynthesis</keyword>
<comment type="pathway">
    <text evidence="2 12">Cofactor biosynthesis; riboflavin biosynthesis; 5-amino-6-(D-ribitylamino)uracil from GTP: step 2/4.</text>
</comment>
<feature type="binding site" evidence="14">
    <location>
        <position position="229"/>
    </location>
    <ligand>
        <name>substrate</name>
    </ligand>
</feature>
<dbReference type="InterPro" id="IPR016193">
    <property type="entry name" value="Cytidine_deaminase-like"/>
</dbReference>
<evidence type="ECO:0000256" key="11">
    <source>
        <dbReference type="ARBA" id="ARBA00023268"/>
    </source>
</evidence>
<evidence type="ECO:0000256" key="10">
    <source>
        <dbReference type="ARBA" id="ARBA00023002"/>
    </source>
</evidence>
<dbReference type="Gene3D" id="3.40.140.10">
    <property type="entry name" value="Cytidine Deaminase, domain 2"/>
    <property type="match status" value="1"/>
</dbReference>
<dbReference type="GO" id="GO:0008835">
    <property type="term" value="F:diaminohydroxyphosphoribosylaminopyrimidine deaminase activity"/>
    <property type="evidence" value="ECO:0007669"/>
    <property type="project" value="UniProtKB-EC"/>
</dbReference>
<dbReference type="PIRSF" id="PIRSF006769">
    <property type="entry name" value="RibD"/>
    <property type="match status" value="1"/>
</dbReference>
<comment type="similarity">
    <text evidence="5 12">In the C-terminal section; belongs to the HTP reductase family.</text>
</comment>
<evidence type="ECO:0000313" key="19">
    <source>
        <dbReference type="Proteomes" id="UP000064967"/>
    </source>
</evidence>
<feature type="binding site" evidence="14">
    <location>
        <position position="232"/>
    </location>
    <ligand>
        <name>substrate</name>
    </ligand>
</feature>
<dbReference type="InterPro" id="IPR002125">
    <property type="entry name" value="CMP_dCMP_dom"/>
</dbReference>
<feature type="binding site" evidence="15">
    <location>
        <position position="100"/>
    </location>
    <ligand>
        <name>Zn(2+)</name>
        <dbReference type="ChEBI" id="CHEBI:29105"/>
        <note>catalytic</note>
    </ligand>
</feature>
<dbReference type="InterPro" id="IPR016192">
    <property type="entry name" value="APOBEC/CMP_deaminase_Zn-bd"/>
</dbReference>
<dbReference type="KEGG" id="llu:AKJ09_10319"/>
<keyword evidence="9 12" id="KW-0521">NADP</keyword>
<feature type="binding site" evidence="14">
    <location>
        <position position="195"/>
    </location>
    <ligand>
        <name>NADP(+)</name>
        <dbReference type="ChEBI" id="CHEBI:58349"/>
    </ligand>
</feature>
<comment type="similarity">
    <text evidence="4 12">In the N-terminal section; belongs to the cytidine and deoxycytidylate deaminase family.</text>
</comment>
<dbReference type="InterPro" id="IPR004794">
    <property type="entry name" value="Eubact_RibD"/>
</dbReference>
<dbReference type="SUPFAM" id="SSF53927">
    <property type="entry name" value="Cytidine deaminase-like"/>
    <property type="match status" value="1"/>
</dbReference>
<dbReference type="RefSeq" id="WP_240488868.1">
    <property type="nucleotide sequence ID" value="NZ_CP012333.1"/>
</dbReference>
<proteinExistence type="inferred from homology"/>
<dbReference type="STRING" id="1391654.AKJ09_10319"/>